<proteinExistence type="predicted"/>
<reference evidence="2 3" key="1">
    <citation type="journal article" date="2021" name="Environ. Microbiol.">
        <title>Gene family expansions and transcriptome signatures uncover fungal adaptations to wood decay.</title>
        <authorList>
            <person name="Hage H."/>
            <person name="Miyauchi S."/>
            <person name="Viragh M."/>
            <person name="Drula E."/>
            <person name="Min B."/>
            <person name="Chaduli D."/>
            <person name="Navarro D."/>
            <person name="Favel A."/>
            <person name="Norest M."/>
            <person name="Lesage-Meessen L."/>
            <person name="Balint B."/>
            <person name="Merenyi Z."/>
            <person name="de Eugenio L."/>
            <person name="Morin E."/>
            <person name="Martinez A.T."/>
            <person name="Baldrian P."/>
            <person name="Stursova M."/>
            <person name="Martinez M.J."/>
            <person name="Novotny C."/>
            <person name="Magnuson J.K."/>
            <person name="Spatafora J.W."/>
            <person name="Maurice S."/>
            <person name="Pangilinan J."/>
            <person name="Andreopoulos W."/>
            <person name="LaButti K."/>
            <person name="Hundley H."/>
            <person name="Na H."/>
            <person name="Kuo A."/>
            <person name="Barry K."/>
            <person name="Lipzen A."/>
            <person name="Henrissat B."/>
            <person name="Riley R."/>
            <person name="Ahrendt S."/>
            <person name="Nagy L.G."/>
            <person name="Grigoriev I.V."/>
            <person name="Martin F."/>
            <person name="Rosso M.N."/>
        </authorList>
    </citation>
    <scope>NUCLEOTIDE SEQUENCE [LARGE SCALE GENOMIC DNA]</scope>
    <source>
        <strain evidence="2 3">CIRM-BRFM 1785</strain>
    </source>
</reference>
<protein>
    <submittedName>
        <fullName evidence="2">Uncharacterized protein</fullName>
    </submittedName>
</protein>
<name>A0ABQ8KWR7_9APHY</name>
<dbReference type="EMBL" id="JADCUA010000002">
    <property type="protein sequence ID" value="KAH9843118.1"/>
    <property type="molecule type" value="Genomic_DNA"/>
</dbReference>
<feature type="region of interest" description="Disordered" evidence="1">
    <location>
        <begin position="110"/>
        <end position="140"/>
    </location>
</feature>
<accession>A0ABQ8KWR7</accession>
<keyword evidence="3" id="KW-1185">Reference proteome</keyword>
<feature type="compositionally biased region" description="Low complexity" evidence="1">
    <location>
        <begin position="165"/>
        <end position="188"/>
    </location>
</feature>
<sequence length="196" mass="21120">MSSEGWSRRRDRSPLRFMSVSLGRCAAGFRHRFGVVLRGSWRFRVVGGQGLFETWRCASEQEHVETHLEHYRLVGLGRRSRRLGSGCLAPAGFSGGAGDRALGTLLSSPALANVDPHDGRDDSEDHEDYGGAGNQPRVGWQCLGDAPMTITTAMTQPLLSGEGGVPSSSWSSPSLQGGARRVSAARSGRFSHPRVT</sequence>
<dbReference type="Proteomes" id="UP000814176">
    <property type="component" value="Unassembled WGS sequence"/>
</dbReference>
<organism evidence="2 3">
    <name type="scientific">Rhodofomes roseus</name>
    <dbReference type="NCBI Taxonomy" id="34475"/>
    <lineage>
        <taxon>Eukaryota</taxon>
        <taxon>Fungi</taxon>
        <taxon>Dikarya</taxon>
        <taxon>Basidiomycota</taxon>
        <taxon>Agaricomycotina</taxon>
        <taxon>Agaricomycetes</taxon>
        <taxon>Polyporales</taxon>
        <taxon>Rhodofomes</taxon>
    </lineage>
</organism>
<dbReference type="RefSeq" id="XP_047784165.1">
    <property type="nucleotide sequence ID" value="XM_047917194.1"/>
</dbReference>
<evidence type="ECO:0000313" key="2">
    <source>
        <dbReference type="EMBL" id="KAH9843118.1"/>
    </source>
</evidence>
<gene>
    <name evidence="2" type="ORF">C8Q71DRAFT_235943</name>
</gene>
<evidence type="ECO:0000313" key="3">
    <source>
        <dbReference type="Proteomes" id="UP000814176"/>
    </source>
</evidence>
<comment type="caution">
    <text evidence="2">The sequence shown here is derived from an EMBL/GenBank/DDBJ whole genome shotgun (WGS) entry which is preliminary data.</text>
</comment>
<evidence type="ECO:0000256" key="1">
    <source>
        <dbReference type="SAM" id="MobiDB-lite"/>
    </source>
</evidence>
<dbReference type="GeneID" id="71997926"/>
<feature type="region of interest" description="Disordered" evidence="1">
    <location>
        <begin position="157"/>
        <end position="196"/>
    </location>
</feature>